<feature type="compositionally biased region" description="Basic and acidic residues" evidence="5">
    <location>
        <begin position="112"/>
        <end position="127"/>
    </location>
</feature>
<organism evidence="7">
    <name type="scientific">Brassica oleracea</name>
    <name type="common">Wild cabbage</name>
    <dbReference type="NCBI Taxonomy" id="3712"/>
    <lineage>
        <taxon>Eukaryota</taxon>
        <taxon>Viridiplantae</taxon>
        <taxon>Streptophyta</taxon>
        <taxon>Embryophyta</taxon>
        <taxon>Tracheophyta</taxon>
        <taxon>Spermatophyta</taxon>
        <taxon>Magnoliopsida</taxon>
        <taxon>eudicotyledons</taxon>
        <taxon>Gunneridae</taxon>
        <taxon>Pentapetalae</taxon>
        <taxon>rosids</taxon>
        <taxon>malvids</taxon>
        <taxon>Brassicales</taxon>
        <taxon>Brassicaceae</taxon>
        <taxon>Brassiceae</taxon>
        <taxon>Brassica</taxon>
    </lineage>
</organism>
<dbReference type="EMBL" id="LR031873">
    <property type="protein sequence ID" value="VDD09651.1"/>
    <property type="molecule type" value="Genomic_DNA"/>
</dbReference>
<evidence type="ECO:0000256" key="1">
    <source>
        <dbReference type="ARBA" id="ARBA00022723"/>
    </source>
</evidence>
<reference evidence="7" key="1">
    <citation type="submission" date="2018-11" db="EMBL/GenBank/DDBJ databases">
        <authorList>
            <consortium name="Genoscope - CEA"/>
            <person name="William W."/>
        </authorList>
    </citation>
    <scope>NUCLEOTIDE SEQUENCE</scope>
</reference>
<dbReference type="PANTHER" id="PTHR31973">
    <property type="entry name" value="POLYPROTEIN, PUTATIVE-RELATED"/>
    <property type="match status" value="1"/>
</dbReference>
<keyword evidence="2 4" id="KW-0863">Zinc-finger</keyword>
<dbReference type="SMART" id="SM00575">
    <property type="entry name" value="ZnF_PMZ"/>
    <property type="match status" value="1"/>
</dbReference>
<evidence type="ECO:0000259" key="6">
    <source>
        <dbReference type="PROSITE" id="PS50966"/>
    </source>
</evidence>
<feature type="region of interest" description="Disordered" evidence="5">
    <location>
        <begin position="416"/>
        <end position="437"/>
    </location>
</feature>
<keyword evidence="3" id="KW-0862">Zinc</keyword>
<evidence type="ECO:0000256" key="2">
    <source>
        <dbReference type="ARBA" id="ARBA00022771"/>
    </source>
</evidence>
<evidence type="ECO:0000256" key="5">
    <source>
        <dbReference type="SAM" id="MobiDB-lite"/>
    </source>
</evidence>
<evidence type="ECO:0000313" key="7">
    <source>
        <dbReference type="EMBL" id="VDD09651.1"/>
    </source>
</evidence>
<protein>
    <recommendedName>
        <fullName evidence="6">SWIM-type domain-containing protein</fullName>
    </recommendedName>
</protein>
<dbReference type="InterPro" id="IPR006564">
    <property type="entry name" value="Znf_PMZ"/>
</dbReference>
<feature type="domain" description="SWIM-type" evidence="6">
    <location>
        <begin position="311"/>
        <end position="349"/>
    </location>
</feature>
<dbReference type="PROSITE" id="PS50966">
    <property type="entry name" value="ZF_SWIM"/>
    <property type="match status" value="1"/>
</dbReference>
<evidence type="ECO:0000256" key="4">
    <source>
        <dbReference type="PROSITE-ProRule" id="PRU00325"/>
    </source>
</evidence>
<keyword evidence="1" id="KW-0479">Metal-binding</keyword>
<dbReference type="Pfam" id="PF04434">
    <property type="entry name" value="SWIM"/>
    <property type="match status" value="1"/>
</dbReference>
<feature type="compositionally biased region" description="Acidic residues" evidence="5">
    <location>
        <begin position="145"/>
        <end position="163"/>
    </location>
</feature>
<dbReference type="PANTHER" id="PTHR31973:SF129">
    <property type="entry name" value="SWIM-TYPE DOMAIN-CONTAINING PROTEIN"/>
    <property type="match status" value="1"/>
</dbReference>
<accession>A0A3P6CIB9</accession>
<dbReference type="AlphaFoldDB" id="A0A3P6CIB9"/>
<sequence>MPLVGCGNLIPVKDGDFAFDKVKGGRVLAVELTSSFEDLRTTAFEDLGIDQNDVELELTYLPMELINTIDCPPVIIENDRQVKNFLTYVRGKASSRLCVSISHVNANNDNIELDKEQSNASGRERGEPSSFSPGDGIGSSCESSQDGEDECNSNAPGEDEDADLSVKEEDKGISVRFSLKDVVKRDRKLWYIRCVDNKCRWSVRAEGLSGSTYFIIKKYVADHTCAASSMNNGGRTASAKTIGSLIMHRYDGVKEGPKANDIIQIMRMEHGCEISKSLAWDAREYAISLKRFKVVCNISPAIGKYLRDADVTKWARCQFQGYRRTCSCGKYDLLKIPCRHAIKAGLTVGRAPSSLTDFMFTTSNWRTAYEETINPIGVPEDSWVVPDTVRNASVLAPESRRGAGRRRKRMYETVEDKLRSSQGAQEKKRHRCSRCGEENHNRATCDRAI</sequence>
<evidence type="ECO:0000256" key="3">
    <source>
        <dbReference type="ARBA" id="ARBA00022833"/>
    </source>
</evidence>
<gene>
    <name evidence="7" type="ORF">BOLC4T25102H</name>
</gene>
<dbReference type="GO" id="GO:0008270">
    <property type="term" value="F:zinc ion binding"/>
    <property type="evidence" value="ECO:0007669"/>
    <property type="project" value="UniProtKB-KW"/>
</dbReference>
<name>A0A3P6CIB9_BRAOL</name>
<feature type="region of interest" description="Disordered" evidence="5">
    <location>
        <begin position="110"/>
        <end position="166"/>
    </location>
</feature>
<proteinExistence type="predicted"/>
<dbReference type="InterPro" id="IPR007527">
    <property type="entry name" value="Znf_SWIM"/>
</dbReference>